<reference evidence="3 4" key="1">
    <citation type="submission" date="2020-08" db="EMBL/GenBank/DDBJ databases">
        <title>Complete Genome Sequence of Effusibacillus dendaii Strain skT53, Isolated from Farmland soil.</title>
        <authorList>
            <person name="Konishi T."/>
            <person name="Kawasaki H."/>
        </authorList>
    </citation>
    <scope>NUCLEOTIDE SEQUENCE [LARGE SCALE GENOMIC DNA]</scope>
    <source>
        <strain evidence="4">skT53</strain>
    </source>
</reference>
<dbReference type="InterPro" id="IPR041694">
    <property type="entry name" value="ADH_N_2"/>
</dbReference>
<dbReference type="RefSeq" id="WP_200759585.1">
    <property type="nucleotide sequence ID" value="NZ_AP023366.1"/>
</dbReference>
<dbReference type="InterPro" id="IPR011032">
    <property type="entry name" value="GroES-like_sf"/>
</dbReference>
<evidence type="ECO:0000256" key="1">
    <source>
        <dbReference type="ARBA" id="ARBA00023002"/>
    </source>
</evidence>
<name>A0A7I8D5U7_9BACL</name>
<dbReference type="Pfam" id="PF16884">
    <property type="entry name" value="ADH_N_2"/>
    <property type="match status" value="1"/>
</dbReference>
<protein>
    <submittedName>
        <fullName evidence="3">Putative NADP-dependent oxidoreductase YfmJ</fullName>
    </submittedName>
</protein>
<dbReference type="PANTHER" id="PTHR43205">
    <property type="entry name" value="PROSTAGLANDIN REDUCTASE"/>
    <property type="match status" value="1"/>
</dbReference>
<dbReference type="InterPro" id="IPR036291">
    <property type="entry name" value="NAD(P)-bd_dom_sf"/>
</dbReference>
<dbReference type="SMART" id="SM00829">
    <property type="entry name" value="PKS_ER"/>
    <property type="match status" value="1"/>
</dbReference>
<sequence>MSELNRSIYLVSRPEGMPEKSNFKTVESPVPQPAEGEVLVQTMYLSVDPYMRGRMRDVKSYVPPFPLNEVIVGGVVGRVVESKNPNFAKGDIIAGMLGWSDYSISNGKNIKKIETGAIPVTHALGILGMPGLTAYFGLLEIGKPKEGETVVVSGAAGAVGMVVGQIAKLKGCRVVGIAGTDEKNEYLRSELGFDATVNYKTTTNMRQSLAEACPNGIDVYFDNVGGEITDAVLTLINYQARIVICGQISAYNMEKPDLRPNPFTQLLIKSAMAKGFIASDFANRNQEGLAQLTEWVTQGKLKFKENVVEGLENTVEAFLGLFRGENLGKQLVKVHD</sequence>
<dbReference type="EMBL" id="AP023366">
    <property type="protein sequence ID" value="BCJ85465.1"/>
    <property type="molecule type" value="Genomic_DNA"/>
</dbReference>
<dbReference type="KEGG" id="eff:skT53_04500"/>
<dbReference type="Gene3D" id="3.40.50.720">
    <property type="entry name" value="NAD(P)-binding Rossmann-like Domain"/>
    <property type="match status" value="1"/>
</dbReference>
<evidence type="ECO:0000313" key="4">
    <source>
        <dbReference type="Proteomes" id="UP000593802"/>
    </source>
</evidence>
<dbReference type="FunFam" id="3.40.50.720:FF:000121">
    <property type="entry name" value="Prostaglandin reductase 2"/>
    <property type="match status" value="1"/>
</dbReference>
<accession>A0A7I8D5U7</accession>
<dbReference type="InterPro" id="IPR013149">
    <property type="entry name" value="ADH-like_C"/>
</dbReference>
<dbReference type="InterPro" id="IPR020843">
    <property type="entry name" value="ER"/>
</dbReference>
<proteinExistence type="predicted"/>
<keyword evidence="1" id="KW-0560">Oxidoreductase</keyword>
<dbReference type="CDD" id="cd05288">
    <property type="entry name" value="PGDH"/>
    <property type="match status" value="1"/>
</dbReference>
<dbReference type="AlphaFoldDB" id="A0A7I8D5U7"/>
<dbReference type="PANTHER" id="PTHR43205:SF7">
    <property type="entry name" value="PROSTAGLANDIN REDUCTASE 1"/>
    <property type="match status" value="1"/>
</dbReference>
<dbReference type="InterPro" id="IPR045010">
    <property type="entry name" value="MDR_fam"/>
</dbReference>
<dbReference type="Gene3D" id="3.90.180.10">
    <property type="entry name" value="Medium-chain alcohol dehydrogenases, catalytic domain"/>
    <property type="match status" value="1"/>
</dbReference>
<dbReference type="SUPFAM" id="SSF51735">
    <property type="entry name" value="NAD(P)-binding Rossmann-fold domains"/>
    <property type="match status" value="1"/>
</dbReference>
<dbReference type="Proteomes" id="UP000593802">
    <property type="component" value="Chromosome"/>
</dbReference>
<evidence type="ECO:0000259" key="2">
    <source>
        <dbReference type="SMART" id="SM00829"/>
    </source>
</evidence>
<gene>
    <name evidence="3" type="primary">yfmJ</name>
    <name evidence="3" type="ORF">skT53_04500</name>
</gene>
<keyword evidence="4" id="KW-1185">Reference proteome</keyword>
<dbReference type="GO" id="GO:0016628">
    <property type="term" value="F:oxidoreductase activity, acting on the CH-CH group of donors, NAD or NADP as acceptor"/>
    <property type="evidence" value="ECO:0007669"/>
    <property type="project" value="InterPro"/>
</dbReference>
<organism evidence="3 4">
    <name type="scientific">Effusibacillus dendaii</name>
    <dbReference type="NCBI Taxonomy" id="2743772"/>
    <lineage>
        <taxon>Bacteria</taxon>
        <taxon>Bacillati</taxon>
        <taxon>Bacillota</taxon>
        <taxon>Bacilli</taxon>
        <taxon>Bacillales</taxon>
        <taxon>Alicyclobacillaceae</taxon>
        <taxon>Effusibacillus</taxon>
    </lineage>
</organism>
<evidence type="ECO:0000313" key="3">
    <source>
        <dbReference type="EMBL" id="BCJ85465.1"/>
    </source>
</evidence>
<feature type="domain" description="Enoyl reductase (ER)" evidence="2">
    <location>
        <begin position="16"/>
        <end position="332"/>
    </location>
</feature>
<dbReference type="SUPFAM" id="SSF50129">
    <property type="entry name" value="GroES-like"/>
    <property type="match status" value="1"/>
</dbReference>
<dbReference type="Pfam" id="PF00107">
    <property type="entry name" value="ADH_zinc_N"/>
    <property type="match status" value="1"/>
</dbReference>